<evidence type="ECO:0000256" key="5">
    <source>
        <dbReference type="ARBA" id="ARBA00022741"/>
    </source>
</evidence>
<dbReference type="GO" id="GO:0008270">
    <property type="term" value="F:zinc ion binding"/>
    <property type="evidence" value="ECO:0007669"/>
    <property type="project" value="UniProtKB-UniRule"/>
</dbReference>
<dbReference type="HAMAP" id="MF_01395">
    <property type="entry name" value="AcetylCoA_CT_beta"/>
    <property type="match status" value="1"/>
</dbReference>
<dbReference type="PANTHER" id="PTHR42995">
    <property type="entry name" value="ACETYL-COENZYME A CARBOXYLASE CARBOXYL TRANSFERASE SUBUNIT BETA, CHLOROPLASTIC"/>
    <property type="match status" value="1"/>
</dbReference>
<dbReference type="GO" id="GO:0005524">
    <property type="term" value="F:ATP binding"/>
    <property type="evidence" value="ECO:0007669"/>
    <property type="project" value="UniProtKB-KW"/>
</dbReference>
<evidence type="ECO:0000256" key="12">
    <source>
        <dbReference type="ARBA" id="ARBA00025280"/>
    </source>
</evidence>
<dbReference type="UniPathway" id="UPA00655">
    <property type="reaction ID" value="UER00711"/>
</dbReference>
<evidence type="ECO:0000256" key="8">
    <source>
        <dbReference type="ARBA" id="ARBA00022833"/>
    </source>
</evidence>
<evidence type="ECO:0000256" key="6">
    <source>
        <dbReference type="ARBA" id="ARBA00022771"/>
    </source>
</evidence>
<accession>A0A4R3N3U5</accession>
<comment type="function">
    <text evidence="12 13">Component of the acetyl coenzyme A carboxylase (ACC) complex. Biotin carboxylase (BC) catalyzes the carboxylation of biotin on its carrier protein (BCCP) and then the CO(2) group is transferred by the transcarboxylase to acetyl-CoA to form malonyl-CoA.</text>
</comment>
<comment type="similarity">
    <text evidence="13">Belongs to the AccD/PCCB family.</text>
</comment>
<evidence type="ECO:0000256" key="3">
    <source>
        <dbReference type="ARBA" id="ARBA00022679"/>
    </source>
</evidence>
<feature type="binding site" evidence="13">
    <location>
        <position position="77"/>
    </location>
    <ligand>
        <name>Zn(2+)</name>
        <dbReference type="ChEBI" id="CHEBI:29105"/>
    </ligand>
</feature>
<comment type="subcellular location">
    <subcellularLocation>
        <location evidence="1 13">Cytoplasm</location>
    </subcellularLocation>
</comment>
<comment type="cofactor">
    <cofactor evidence="13">
        <name>Zn(2+)</name>
        <dbReference type="ChEBI" id="CHEBI:29105"/>
    </cofactor>
    <text evidence="13">Binds 1 zinc ion per subunit.</text>
</comment>
<dbReference type="GO" id="GO:2001295">
    <property type="term" value="P:malonyl-CoA biosynthetic process"/>
    <property type="evidence" value="ECO:0007669"/>
    <property type="project" value="UniProtKB-UniRule"/>
</dbReference>
<dbReference type="InterPro" id="IPR029045">
    <property type="entry name" value="ClpP/crotonase-like_dom_sf"/>
</dbReference>
<dbReference type="EC" id="2.1.3.15" evidence="13"/>
<proteinExistence type="inferred from homology"/>
<keyword evidence="11 13" id="KW-0275">Fatty acid biosynthesis</keyword>
<dbReference type="GO" id="GO:0009329">
    <property type="term" value="C:acetate CoA-transferase complex"/>
    <property type="evidence" value="ECO:0007669"/>
    <property type="project" value="TreeGrafter"/>
</dbReference>
<dbReference type="Proteomes" id="UP000295717">
    <property type="component" value="Unassembled WGS sequence"/>
</dbReference>
<keyword evidence="2 13" id="KW-0444">Lipid biosynthesis</keyword>
<reference evidence="15 16" key="1">
    <citation type="submission" date="2019-03" db="EMBL/GenBank/DDBJ databases">
        <title>Genomic Encyclopedia of Type Strains, Phase IV (KMG-IV): sequencing the most valuable type-strain genomes for metagenomic binning, comparative biology and taxonomic classification.</title>
        <authorList>
            <person name="Goeker M."/>
        </authorList>
    </citation>
    <scope>NUCLEOTIDE SEQUENCE [LARGE SCALE GENOMIC DNA]</scope>
    <source>
        <strain evidence="15 16">DSM 13587</strain>
    </source>
</reference>
<evidence type="ECO:0000256" key="7">
    <source>
        <dbReference type="ARBA" id="ARBA00022832"/>
    </source>
</evidence>
<dbReference type="EMBL" id="SMAO01000001">
    <property type="protein sequence ID" value="TCT23818.1"/>
    <property type="molecule type" value="Genomic_DNA"/>
</dbReference>
<dbReference type="AlphaFoldDB" id="A0A4R3N3U5"/>
<dbReference type="InterPro" id="IPR011762">
    <property type="entry name" value="COA_CT_N"/>
</dbReference>
<feature type="zinc finger region" description="C4-type" evidence="13">
    <location>
        <begin position="58"/>
        <end position="80"/>
    </location>
</feature>
<keyword evidence="7 13" id="KW-0276">Fatty acid metabolism</keyword>
<keyword evidence="13" id="KW-0963">Cytoplasm</keyword>
<comment type="catalytic activity">
    <reaction evidence="13">
        <text>N(6)-carboxybiotinyl-L-lysyl-[protein] + acetyl-CoA = N(6)-biotinyl-L-lysyl-[protein] + malonyl-CoA</text>
        <dbReference type="Rhea" id="RHEA:54728"/>
        <dbReference type="Rhea" id="RHEA-COMP:10505"/>
        <dbReference type="Rhea" id="RHEA-COMP:10506"/>
        <dbReference type="ChEBI" id="CHEBI:57288"/>
        <dbReference type="ChEBI" id="CHEBI:57384"/>
        <dbReference type="ChEBI" id="CHEBI:83144"/>
        <dbReference type="ChEBI" id="CHEBI:83145"/>
        <dbReference type="EC" id="2.1.3.15"/>
    </reaction>
</comment>
<keyword evidence="3 13" id="KW-0808">Transferase</keyword>
<keyword evidence="10 13" id="KW-0443">Lipid metabolism</keyword>
<keyword evidence="9 13" id="KW-0067">ATP-binding</keyword>
<dbReference type="SUPFAM" id="SSF52096">
    <property type="entry name" value="ClpP/crotonase"/>
    <property type="match status" value="1"/>
</dbReference>
<dbReference type="GO" id="GO:0003989">
    <property type="term" value="F:acetyl-CoA carboxylase activity"/>
    <property type="evidence" value="ECO:0007669"/>
    <property type="project" value="InterPro"/>
</dbReference>
<sequence length="321" mass="35698">MRKQPNPNDPQPTESETSATFKHAMDMGKSWFERLIPSRIRIESSTKRTVPEGVWAKCPGCQAILYRAELERNLEVCPKCSHHNRLSARRRLDAFLDPEGREEIGGELESLDPLKFKDLKKYKERLAQAQKQSGEKEALIVMRGRLKDVPIVASAFEFGFMGGSMGSVVGERFVRGVNAALEQDSPYVCFSASGGARMQESLFSLMQMAKTSAALGQMRARALPFISVMTDPTMGGVSASLAMLGDVNIAEPGALIGFAGPRVIEQTVREQLPEGFQRSEFLLDKGALDMILDRRDLRERIADLLAILAHRPRYCRNIVPV</sequence>
<comment type="subunit">
    <text evidence="13">Acetyl-CoA carboxylase is a heterohexamer composed of biotin carboxyl carrier protein (AccB), biotin carboxylase (AccC) and two subunits each of ACCase subunit alpha (AccA) and ACCase subunit beta (AccD).</text>
</comment>
<feature type="binding site" evidence="13">
    <location>
        <position position="58"/>
    </location>
    <ligand>
        <name>Zn(2+)</name>
        <dbReference type="ChEBI" id="CHEBI:29105"/>
    </ligand>
</feature>
<keyword evidence="16" id="KW-1185">Reference proteome</keyword>
<evidence type="ECO:0000259" key="14">
    <source>
        <dbReference type="PROSITE" id="PS50980"/>
    </source>
</evidence>
<feature type="binding site" evidence="13">
    <location>
        <position position="80"/>
    </location>
    <ligand>
        <name>Zn(2+)</name>
        <dbReference type="ChEBI" id="CHEBI:29105"/>
    </ligand>
</feature>
<feature type="binding site" evidence="13">
    <location>
        <position position="61"/>
    </location>
    <ligand>
        <name>Zn(2+)</name>
        <dbReference type="ChEBI" id="CHEBI:29105"/>
    </ligand>
</feature>
<keyword evidence="5 13" id="KW-0547">Nucleotide-binding</keyword>
<dbReference type="Gene3D" id="3.90.226.10">
    <property type="entry name" value="2-enoyl-CoA Hydratase, Chain A, domain 1"/>
    <property type="match status" value="1"/>
</dbReference>
<comment type="pathway">
    <text evidence="13">Lipid metabolism; malonyl-CoA biosynthesis; malonyl-CoA from acetyl-CoA: step 1/1.</text>
</comment>
<comment type="caution">
    <text evidence="15">The sequence shown here is derived from an EMBL/GenBank/DDBJ whole genome shotgun (WGS) entry which is preliminary data.</text>
</comment>
<keyword evidence="4 13" id="KW-0479">Metal-binding</keyword>
<evidence type="ECO:0000256" key="4">
    <source>
        <dbReference type="ARBA" id="ARBA00022723"/>
    </source>
</evidence>
<dbReference type="InterPro" id="IPR041010">
    <property type="entry name" value="Znf-ACC"/>
</dbReference>
<evidence type="ECO:0000256" key="9">
    <source>
        <dbReference type="ARBA" id="ARBA00022840"/>
    </source>
</evidence>
<keyword evidence="8 13" id="KW-0862">Zinc</keyword>
<name>A0A4R3N3U5_9GAMM</name>
<dbReference type="GO" id="GO:0006633">
    <property type="term" value="P:fatty acid biosynthetic process"/>
    <property type="evidence" value="ECO:0007669"/>
    <property type="project" value="UniProtKB-KW"/>
</dbReference>
<evidence type="ECO:0000256" key="10">
    <source>
        <dbReference type="ARBA" id="ARBA00023098"/>
    </source>
</evidence>
<evidence type="ECO:0000256" key="13">
    <source>
        <dbReference type="HAMAP-Rule" id="MF_01395"/>
    </source>
</evidence>
<evidence type="ECO:0000256" key="1">
    <source>
        <dbReference type="ARBA" id="ARBA00004496"/>
    </source>
</evidence>
<dbReference type="GO" id="GO:0016743">
    <property type="term" value="F:carboxyl- or carbamoyltransferase activity"/>
    <property type="evidence" value="ECO:0007669"/>
    <property type="project" value="UniProtKB-UniRule"/>
</dbReference>
<evidence type="ECO:0000313" key="15">
    <source>
        <dbReference type="EMBL" id="TCT23818.1"/>
    </source>
</evidence>
<organism evidence="15 16">
    <name type="scientific">Thiobaca trueperi</name>
    <dbReference type="NCBI Taxonomy" id="127458"/>
    <lineage>
        <taxon>Bacteria</taxon>
        <taxon>Pseudomonadati</taxon>
        <taxon>Pseudomonadota</taxon>
        <taxon>Gammaproteobacteria</taxon>
        <taxon>Chromatiales</taxon>
        <taxon>Chromatiaceae</taxon>
        <taxon>Thiobaca</taxon>
    </lineage>
</organism>
<dbReference type="PANTHER" id="PTHR42995:SF5">
    <property type="entry name" value="ACETYL-COENZYME A CARBOXYLASE CARBOXYL TRANSFERASE SUBUNIT BETA, CHLOROPLASTIC"/>
    <property type="match status" value="1"/>
</dbReference>
<dbReference type="Pfam" id="PF17848">
    <property type="entry name" value="Zn_ribbon_ACC"/>
    <property type="match status" value="1"/>
</dbReference>
<dbReference type="PRINTS" id="PR01070">
    <property type="entry name" value="ACCCTRFRASEB"/>
</dbReference>
<gene>
    <name evidence="13" type="primary">accD</name>
    <name evidence="15" type="ORF">EDC35_101131</name>
</gene>
<keyword evidence="6 13" id="KW-0863">Zinc-finger</keyword>
<dbReference type="Pfam" id="PF01039">
    <property type="entry name" value="Carboxyl_trans"/>
    <property type="match status" value="1"/>
</dbReference>
<evidence type="ECO:0000256" key="2">
    <source>
        <dbReference type="ARBA" id="ARBA00022516"/>
    </source>
</evidence>
<dbReference type="NCBIfam" id="TIGR00515">
    <property type="entry name" value="accD"/>
    <property type="match status" value="1"/>
</dbReference>
<feature type="domain" description="CoA carboxyltransferase N-terminal" evidence="14">
    <location>
        <begin position="54"/>
        <end position="321"/>
    </location>
</feature>
<protein>
    <recommendedName>
        <fullName evidence="13">Acetyl-coenzyme A carboxylase carboxyl transferase subunit beta</fullName>
        <shortName evidence="13">ACCase subunit beta</shortName>
        <shortName evidence="13">Acetyl-CoA carboxylase carboxyltransferase subunit beta</shortName>
        <ecNumber evidence="13">2.1.3.15</ecNumber>
    </recommendedName>
</protein>
<dbReference type="InterPro" id="IPR000438">
    <property type="entry name" value="Acetyl_CoA_COase_Trfase_b_su"/>
</dbReference>
<evidence type="ECO:0000256" key="11">
    <source>
        <dbReference type="ARBA" id="ARBA00023160"/>
    </source>
</evidence>
<evidence type="ECO:0000313" key="16">
    <source>
        <dbReference type="Proteomes" id="UP000295717"/>
    </source>
</evidence>
<dbReference type="PROSITE" id="PS50980">
    <property type="entry name" value="COA_CT_NTER"/>
    <property type="match status" value="1"/>
</dbReference>
<dbReference type="InterPro" id="IPR034733">
    <property type="entry name" value="AcCoA_carboxyl_beta"/>
</dbReference>